<dbReference type="AlphaFoldDB" id="A0A7G2CHY7"/>
<feature type="region of interest" description="Disordered" evidence="1">
    <location>
        <begin position="18"/>
        <end position="106"/>
    </location>
</feature>
<dbReference type="EMBL" id="LR877156">
    <property type="protein sequence ID" value="CAD2218965.1"/>
    <property type="molecule type" value="Genomic_DNA"/>
</dbReference>
<feature type="compositionally biased region" description="Low complexity" evidence="1">
    <location>
        <begin position="87"/>
        <end position="96"/>
    </location>
</feature>
<reference evidence="2 3" key="1">
    <citation type="submission" date="2020-08" db="EMBL/GenBank/DDBJ databases">
        <authorList>
            <person name="Newling K."/>
            <person name="Davey J."/>
            <person name="Forrester S."/>
        </authorList>
    </citation>
    <scope>NUCLEOTIDE SEQUENCE [LARGE SCALE GENOMIC DNA]</scope>
    <source>
        <strain evidence="3">Crithidia deanei Carvalho (ATCC PRA-265)</strain>
    </source>
</reference>
<evidence type="ECO:0000256" key="1">
    <source>
        <dbReference type="SAM" id="MobiDB-lite"/>
    </source>
</evidence>
<name>A0A7G2CHY7_9TRYP</name>
<protein>
    <submittedName>
        <fullName evidence="2">Uncharacterized protein</fullName>
    </submittedName>
</protein>
<evidence type="ECO:0000313" key="3">
    <source>
        <dbReference type="Proteomes" id="UP000515908"/>
    </source>
</evidence>
<dbReference type="Proteomes" id="UP000515908">
    <property type="component" value="Chromosome 12"/>
</dbReference>
<dbReference type="VEuPathDB" id="TriTrypDB:ADEAN_000645800"/>
<proteinExistence type="predicted"/>
<dbReference type="InterPro" id="IPR036691">
    <property type="entry name" value="Endo/exonu/phosph_ase_sf"/>
</dbReference>
<accession>A0A7G2CHY7</accession>
<evidence type="ECO:0000313" key="2">
    <source>
        <dbReference type="EMBL" id="CAD2218965.1"/>
    </source>
</evidence>
<feature type="compositionally biased region" description="Polar residues" evidence="1">
    <location>
        <begin position="97"/>
        <end position="106"/>
    </location>
</feature>
<gene>
    <name evidence="2" type="ORF">ADEAN_000645800</name>
</gene>
<sequence>MTSAGSNQSLNEITVFSKRATTSLPVLTAGDPETPVSLKRVSNPSSAEPSQSGGDQSSEIINILQSAQQMSPKHKADPARPVPPGGSPVSGRVSTRLLSSTPPNNQRIPLTHSIRLRDAYEGYCRRHPALVSAINPSTNMEGKVLDHILFEGDHFQCVRVMRLGKMQTLPCKDCPSDHYMVGAILEPLTKE</sequence>
<dbReference type="Gene3D" id="3.60.10.10">
    <property type="entry name" value="Endonuclease/exonuclease/phosphatase"/>
    <property type="match status" value="1"/>
</dbReference>
<keyword evidence="3" id="KW-1185">Reference proteome</keyword>
<feature type="compositionally biased region" description="Polar residues" evidence="1">
    <location>
        <begin position="40"/>
        <end position="71"/>
    </location>
</feature>
<organism evidence="2 3">
    <name type="scientific">Angomonas deanei</name>
    <dbReference type="NCBI Taxonomy" id="59799"/>
    <lineage>
        <taxon>Eukaryota</taxon>
        <taxon>Discoba</taxon>
        <taxon>Euglenozoa</taxon>
        <taxon>Kinetoplastea</taxon>
        <taxon>Metakinetoplastina</taxon>
        <taxon>Trypanosomatida</taxon>
        <taxon>Trypanosomatidae</taxon>
        <taxon>Strigomonadinae</taxon>
        <taxon>Angomonas</taxon>
    </lineage>
</organism>